<accession>A0A9W8MKX2</accession>
<dbReference type="Pfam" id="PF24883">
    <property type="entry name" value="NPHP3_N"/>
    <property type="match status" value="1"/>
</dbReference>
<evidence type="ECO:0000256" key="1">
    <source>
        <dbReference type="ARBA" id="ARBA00022737"/>
    </source>
</evidence>
<protein>
    <recommendedName>
        <fullName evidence="2">Nephrocystin 3-like N-terminal domain-containing protein</fullName>
    </recommendedName>
</protein>
<sequence>MTKFATTLACQLAAAIPEVAPLIENALHRLVYEPFKAAVKLGRLLKCLLKGPFLVVIDGLDECEDRENVIAFIDDMFDFFKKNPLVPLRFLITSRVEQHIQGRLRNSDQVRLEDLVDHCSRDDIDTFMDTCFEAENSRNPVVQAFIQEHGEWPTKADKDQLVDHINGSFIFASALFKYIVDPTNDQSTPMDRLPHTLNMNPGLDTLYTQTLSRSQHLPHFPDIMSTIALLVEPLPIVGIAELLGIECFEVVRVLSNLQAIVHIPGVDDLPVTLCHTSFRDFLTTESRSRCFFAPPSYHLHLLYRCSILHERRQSGTAAALYSVKHCEDHLKQCICLTTIAQGPAPLFPQTLDALYALVLPKAQDLPRFFEIISTIAIMNSDPPSIFQIAKRIRIESSEVSRVLVTLNAIIPLPTNAHSPVTCHTPLRDFLTTEIRSGPFFVSPLRRLQFCYRAFMITFHLWLDGNGRSNHHLWALERVDYLAMFLREVPESNVVDALEEFTHLSSEPLPYRHLFSFSLLLFWVLCHRPRQVWRILIKCAESLALALECDPEPLKWLSGTFNDFGFLRATVAERVCLLKIDPEQAVTLQGYVERAEMVIGIQPAFRYHSPLNNPSPFTSDEFDAMRWLGEWSINEAFRWVVTHVQSATNLVRPGIACNFDLHTVGVPCTFLVDIYMYGYASLRLAGYLSFRQQA</sequence>
<gene>
    <name evidence="3" type="ORF">H1R20_g3352</name>
</gene>
<evidence type="ECO:0000259" key="2">
    <source>
        <dbReference type="Pfam" id="PF24883"/>
    </source>
</evidence>
<dbReference type="AlphaFoldDB" id="A0A9W8MKX2"/>
<comment type="caution">
    <text evidence="3">The sequence shown here is derived from an EMBL/GenBank/DDBJ whole genome shotgun (WGS) entry which is preliminary data.</text>
</comment>
<dbReference type="PANTHER" id="PTHR10039">
    <property type="entry name" value="AMELOGENIN"/>
    <property type="match status" value="1"/>
</dbReference>
<dbReference type="Proteomes" id="UP001140091">
    <property type="component" value="Unassembled WGS sequence"/>
</dbReference>
<keyword evidence="4" id="KW-1185">Reference proteome</keyword>
<organism evidence="3 4">
    <name type="scientific">Candolleomyces eurysporus</name>
    <dbReference type="NCBI Taxonomy" id="2828524"/>
    <lineage>
        <taxon>Eukaryota</taxon>
        <taxon>Fungi</taxon>
        <taxon>Dikarya</taxon>
        <taxon>Basidiomycota</taxon>
        <taxon>Agaricomycotina</taxon>
        <taxon>Agaricomycetes</taxon>
        <taxon>Agaricomycetidae</taxon>
        <taxon>Agaricales</taxon>
        <taxon>Agaricineae</taxon>
        <taxon>Psathyrellaceae</taxon>
        <taxon>Candolleomyces</taxon>
    </lineage>
</organism>
<evidence type="ECO:0000313" key="4">
    <source>
        <dbReference type="Proteomes" id="UP001140091"/>
    </source>
</evidence>
<reference evidence="3" key="1">
    <citation type="submission" date="2022-06" db="EMBL/GenBank/DDBJ databases">
        <title>Genome Sequence of Candolleomyces eurysporus.</title>
        <authorList>
            <person name="Buettner E."/>
        </authorList>
    </citation>
    <scope>NUCLEOTIDE SEQUENCE</scope>
    <source>
        <strain evidence="3">VTCC 930004</strain>
    </source>
</reference>
<dbReference type="InterPro" id="IPR056884">
    <property type="entry name" value="NPHP3-like_N"/>
</dbReference>
<dbReference type="OrthoDB" id="206617at2759"/>
<evidence type="ECO:0000313" key="3">
    <source>
        <dbReference type="EMBL" id="KAJ2933742.1"/>
    </source>
</evidence>
<feature type="domain" description="Nephrocystin 3-like N-terminal" evidence="2">
    <location>
        <begin position="3"/>
        <end position="95"/>
    </location>
</feature>
<proteinExistence type="predicted"/>
<keyword evidence="1" id="KW-0677">Repeat</keyword>
<name>A0A9W8MKX2_9AGAR</name>
<feature type="non-terminal residue" evidence="3">
    <location>
        <position position="693"/>
    </location>
</feature>
<dbReference type="EMBL" id="JANBPK010000737">
    <property type="protein sequence ID" value="KAJ2933742.1"/>
    <property type="molecule type" value="Genomic_DNA"/>
</dbReference>